<dbReference type="EMBL" id="BGZK01000117">
    <property type="protein sequence ID" value="GBP20307.1"/>
    <property type="molecule type" value="Genomic_DNA"/>
</dbReference>
<evidence type="ECO:0000313" key="2">
    <source>
        <dbReference type="EMBL" id="GBP20307.1"/>
    </source>
</evidence>
<evidence type="ECO:0000256" key="1">
    <source>
        <dbReference type="SAM" id="MobiDB-lite"/>
    </source>
</evidence>
<reference evidence="2 3" key="1">
    <citation type="journal article" date="2019" name="Commun. Biol.">
        <title>The bagworm genome reveals a unique fibroin gene that provides high tensile strength.</title>
        <authorList>
            <person name="Kono N."/>
            <person name="Nakamura H."/>
            <person name="Ohtoshi R."/>
            <person name="Tomita M."/>
            <person name="Numata K."/>
            <person name="Arakawa K."/>
        </authorList>
    </citation>
    <scope>NUCLEOTIDE SEQUENCE [LARGE SCALE GENOMIC DNA]</scope>
</reference>
<organism evidence="2 3">
    <name type="scientific">Eumeta variegata</name>
    <name type="common">Bagworm moth</name>
    <name type="synonym">Eumeta japonica</name>
    <dbReference type="NCBI Taxonomy" id="151549"/>
    <lineage>
        <taxon>Eukaryota</taxon>
        <taxon>Metazoa</taxon>
        <taxon>Ecdysozoa</taxon>
        <taxon>Arthropoda</taxon>
        <taxon>Hexapoda</taxon>
        <taxon>Insecta</taxon>
        <taxon>Pterygota</taxon>
        <taxon>Neoptera</taxon>
        <taxon>Endopterygota</taxon>
        <taxon>Lepidoptera</taxon>
        <taxon>Glossata</taxon>
        <taxon>Ditrysia</taxon>
        <taxon>Tineoidea</taxon>
        <taxon>Psychidae</taxon>
        <taxon>Oiketicinae</taxon>
        <taxon>Eumeta</taxon>
    </lineage>
</organism>
<protein>
    <submittedName>
        <fullName evidence="2">Uncharacterized protein</fullName>
    </submittedName>
</protein>
<comment type="caution">
    <text evidence="2">The sequence shown here is derived from an EMBL/GenBank/DDBJ whole genome shotgun (WGS) entry which is preliminary data.</text>
</comment>
<feature type="region of interest" description="Disordered" evidence="1">
    <location>
        <begin position="14"/>
        <end position="40"/>
    </location>
</feature>
<name>A0A4C1U2D5_EUMVA</name>
<keyword evidence="3" id="KW-1185">Reference proteome</keyword>
<dbReference type="AlphaFoldDB" id="A0A4C1U2D5"/>
<dbReference type="Proteomes" id="UP000299102">
    <property type="component" value="Unassembled WGS sequence"/>
</dbReference>
<proteinExistence type="predicted"/>
<sequence>MEIASRASNIKRLRSRCGTEPSSQLISRVKSKKGPDEVAHKWADRDRAKVRRQVDELDVILSVPLLLRPLTYYTLLNITQKQSF</sequence>
<gene>
    <name evidence="2" type="ORF">EVAR_10568_1</name>
</gene>
<accession>A0A4C1U2D5</accession>
<evidence type="ECO:0000313" key="3">
    <source>
        <dbReference type="Proteomes" id="UP000299102"/>
    </source>
</evidence>